<dbReference type="PANTHER" id="PTHR21090">
    <property type="entry name" value="AROM/DEHYDROQUINATE SYNTHASE"/>
    <property type="match status" value="1"/>
</dbReference>
<evidence type="ECO:0000256" key="5">
    <source>
        <dbReference type="ARBA" id="ARBA00022679"/>
    </source>
</evidence>
<comment type="similarity">
    <text evidence="2">Belongs to the EPSP synthase family.</text>
</comment>
<dbReference type="AlphaFoldDB" id="A0A0F9VGA4"/>
<evidence type="ECO:0000313" key="9">
    <source>
        <dbReference type="EMBL" id="KKN64808.1"/>
    </source>
</evidence>
<dbReference type="UniPathway" id="UPA00053">
    <property type="reaction ID" value="UER00089"/>
</dbReference>
<dbReference type="NCBIfam" id="TIGR01356">
    <property type="entry name" value="aroA"/>
    <property type="match status" value="1"/>
</dbReference>
<dbReference type="InterPro" id="IPR006264">
    <property type="entry name" value="EPSP_synthase"/>
</dbReference>
<dbReference type="Gene3D" id="3.65.10.10">
    <property type="entry name" value="Enolpyruvate transferase domain"/>
    <property type="match status" value="2"/>
</dbReference>
<dbReference type="GO" id="GO:0003866">
    <property type="term" value="F:3-phosphoshikimate 1-carboxyvinyltransferase activity"/>
    <property type="evidence" value="ECO:0007669"/>
    <property type="project" value="UniProtKB-EC"/>
</dbReference>
<evidence type="ECO:0000256" key="1">
    <source>
        <dbReference type="ARBA" id="ARBA00004811"/>
    </source>
</evidence>
<dbReference type="GO" id="GO:0008652">
    <property type="term" value="P:amino acid biosynthetic process"/>
    <property type="evidence" value="ECO:0007669"/>
    <property type="project" value="UniProtKB-KW"/>
</dbReference>
<dbReference type="InterPro" id="IPR001986">
    <property type="entry name" value="Enolpyruvate_Tfrase_dom"/>
</dbReference>
<dbReference type="SUPFAM" id="SSF55205">
    <property type="entry name" value="EPT/RTPC-like"/>
    <property type="match status" value="1"/>
</dbReference>
<keyword evidence="6" id="KW-0057">Aromatic amino acid biosynthesis</keyword>
<accession>A0A0F9VGA4</accession>
<protein>
    <recommendedName>
        <fullName evidence="3">3-phosphoshikimate 1-carboxyvinyltransferase</fullName>
        <ecNumber evidence="3">2.5.1.19</ecNumber>
    </recommendedName>
</protein>
<proteinExistence type="inferred from homology"/>
<evidence type="ECO:0000259" key="8">
    <source>
        <dbReference type="Pfam" id="PF00275"/>
    </source>
</evidence>
<evidence type="ECO:0000256" key="4">
    <source>
        <dbReference type="ARBA" id="ARBA00022605"/>
    </source>
</evidence>
<dbReference type="GO" id="GO:0009073">
    <property type="term" value="P:aromatic amino acid family biosynthetic process"/>
    <property type="evidence" value="ECO:0007669"/>
    <property type="project" value="UniProtKB-KW"/>
</dbReference>
<evidence type="ECO:0000256" key="3">
    <source>
        <dbReference type="ARBA" id="ARBA00012450"/>
    </source>
</evidence>
<dbReference type="Pfam" id="PF00275">
    <property type="entry name" value="EPSP_synthase"/>
    <property type="match status" value="1"/>
</dbReference>
<dbReference type="PANTHER" id="PTHR21090:SF5">
    <property type="entry name" value="PENTAFUNCTIONAL AROM POLYPEPTIDE"/>
    <property type="match status" value="1"/>
</dbReference>
<reference evidence="9" key="1">
    <citation type="journal article" date="2015" name="Nature">
        <title>Complex archaea that bridge the gap between prokaryotes and eukaryotes.</title>
        <authorList>
            <person name="Spang A."/>
            <person name="Saw J.H."/>
            <person name="Jorgensen S.L."/>
            <person name="Zaremba-Niedzwiedzka K."/>
            <person name="Martijn J."/>
            <person name="Lind A.E."/>
            <person name="van Eijk R."/>
            <person name="Schleper C."/>
            <person name="Guy L."/>
            <person name="Ettema T.J."/>
        </authorList>
    </citation>
    <scope>NUCLEOTIDE SEQUENCE</scope>
</reference>
<comment type="catalytic activity">
    <reaction evidence="7">
        <text>3-phosphoshikimate + phosphoenolpyruvate = 5-O-(1-carboxyvinyl)-3-phosphoshikimate + phosphate</text>
        <dbReference type="Rhea" id="RHEA:21256"/>
        <dbReference type="ChEBI" id="CHEBI:43474"/>
        <dbReference type="ChEBI" id="CHEBI:57701"/>
        <dbReference type="ChEBI" id="CHEBI:58702"/>
        <dbReference type="ChEBI" id="CHEBI:145989"/>
        <dbReference type="EC" id="2.5.1.19"/>
    </reaction>
    <physiologicalReaction direction="left-to-right" evidence="7">
        <dbReference type="Rhea" id="RHEA:21257"/>
    </physiologicalReaction>
</comment>
<dbReference type="InterPro" id="IPR013792">
    <property type="entry name" value="RNA3'P_cycl/enolpyr_Trfase_a/b"/>
</dbReference>
<dbReference type="CDD" id="cd01556">
    <property type="entry name" value="EPSP_synthase"/>
    <property type="match status" value="1"/>
</dbReference>
<dbReference type="EMBL" id="LAZR01000543">
    <property type="protein sequence ID" value="KKN64808.1"/>
    <property type="molecule type" value="Genomic_DNA"/>
</dbReference>
<keyword evidence="5" id="KW-0808">Transferase</keyword>
<gene>
    <name evidence="9" type="ORF">LCGC14_0487960</name>
</gene>
<keyword evidence="4" id="KW-0028">Amino-acid biosynthesis</keyword>
<dbReference type="HAMAP" id="MF_00210">
    <property type="entry name" value="EPSP_synth"/>
    <property type="match status" value="1"/>
</dbReference>
<dbReference type="InterPro" id="IPR023193">
    <property type="entry name" value="EPSP_synthase_CS"/>
</dbReference>
<evidence type="ECO:0000256" key="7">
    <source>
        <dbReference type="ARBA" id="ARBA00044633"/>
    </source>
</evidence>
<dbReference type="GO" id="GO:0009423">
    <property type="term" value="P:chorismate biosynthetic process"/>
    <property type="evidence" value="ECO:0007669"/>
    <property type="project" value="UniProtKB-UniPathway"/>
</dbReference>
<evidence type="ECO:0000256" key="6">
    <source>
        <dbReference type="ARBA" id="ARBA00023141"/>
    </source>
</evidence>
<dbReference type="PROSITE" id="PS00885">
    <property type="entry name" value="EPSP_SYNTHASE_2"/>
    <property type="match status" value="1"/>
</dbReference>
<feature type="domain" description="Enolpyruvate transferase" evidence="8">
    <location>
        <begin position="28"/>
        <end position="447"/>
    </location>
</feature>
<comment type="caution">
    <text evidence="9">The sequence shown here is derived from an EMBL/GenBank/DDBJ whole genome shotgun (WGS) entry which is preliminary data.</text>
</comment>
<dbReference type="InterPro" id="IPR036968">
    <property type="entry name" value="Enolpyruvate_Tfrase_sf"/>
</dbReference>
<comment type="pathway">
    <text evidence="1">Metabolic intermediate biosynthesis; chorismate biosynthesis; chorismate from D-erythrose 4-phosphate and phosphoenolpyruvate: step 6/7.</text>
</comment>
<name>A0A0F9VGA4_9ZZZZ</name>
<dbReference type="PIRSF" id="PIRSF000505">
    <property type="entry name" value="EPSPS"/>
    <property type="match status" value="1"/>
</dbReference>
<sequence>MLNHYLINIISFLPIYYLMDLRINPISESLNGEIVAPGSKSYSHRAFIVASLADGISVIKNPLVDGDVKITIEILRLLGVKILRIDDENSYIVENPNNFYKSLNKTLDCKNSGTSLRIFTALGLIINGGVTLTGDFLRKNRPILPLLEALKSLGGKFKLTEEKIEIKRNKSRCNIVKIPGDISSQFISALLIVCPLIKCKSNDFIKIELTSPLISVPYVKMTIDVLNAFGINIQVNFEAGEFYISNDQNYRAQEFAVPGDFSSSSFIIAAAVLSNYNAKIIVNNLSTNNIQGDRSIIRILKRMGADIEFKEIQKQVIVNGGRAKNPLKGIEIDCSDIPDLFPILSVVGAFASGKTVIYNAKNLRLKESDRISSMARELNKMGVRIKEEDDRLTIYHCQKLNGSVINHDNDHRIAMACTIAALFASSNSYVENIDIVKDSYPTFLDDLQKIGIQLDLK</sequence>
<organism evidence="9">
    <name type="scientific">marine sediment metagenome</name>
    <dbReference type="NCBI Taxonomy" id="412755"/>
    <lineage>
        <taxon>unclassified sequences</taxon>
        <taxon>metagenomes</taxon>
        <taxon>ecological metagenomes</taxon>
    </lineage>
</organism>
<evidence type="ECO:0000256" key="2">
    <source>
        <dbReference type="ARBA" id="ARBA00009948"/>
    </source>
</evidence>
<dbReference type="EC" id="2.5.1.19" evidence="3"/>
<dbReference type="PROSITE" id="PS00104">
    <property type="entry name" value="EPSP_SYNTHASE_1"/>
    <property type="match status" value="1"/>
</dbReference>